<sequence>MSFKTFSSFLPGFLGDQGSDSFTDADNFPGLKRHIGSLTTDTTALAELNSGITSLT</sequence>
<reference evidence="1" key="1">
    <citation type="submission" date="2019-05" db="EMBL/GenBank/DDBJ databases">
        <authorList>
            <consortium name="Pathogen Informatics"/>
        </authorList>
    </citation>
    <scope>NUCLEOTIDE SEQUENCE [LARGE SCALE GENOMIC DNA]</scope>
    <source>
        <strain evidence="1">NCTC12965</strain>
    </source>
</reference>
<gene>
    <name evidence="1" type="ORF">NCTC12965_00108</name>
</gene>
<proteinExistence type="predicted"/>
<dbReference type="EMBL" id="CABEEZ010000010">
    <property type="protein sequence ID" value="VTR15357.1"/>
    <property type="molecule type" value="Genomic_DNA"/>
</dbReference>
<name>A0A4U9TAE0_SERFO</name>
<organism evidence="1">
    <name type="scientific">Serratia fonticola</name>
    <dbReference type="NCBI Taxonomy" id="47917"/>
    <lineage>
        <taxon>Bacteria</taxon>
        <taxon>Pseudomonadati</taxon>
        <taxon>Pseudomonadota</taxon>
        <taxon>Gammaproteobacteria</taxon>
        <taxon>Enterobacterales</taxon>
        <taxon>Yersiniaceae</taxon>
        <taxon>Serratia</taxon>
    </lineage>
</organism>
<evidence type="ECO:0000313" key="1">
    <source>
        <dbReference type="EMBL" id="VTR15357.1"/>
    </source>
</evidence>
<protein>
    <submittedName>
        <fullName evidence="1">Uncharacterized protein</fullName>
    </submittedName>
</protein>
<dbReference type="AlphaFoldDB" id="A0A4U9TAE0"/>
<accession>A0A4U9TAE0</accession>